<sequence>MKKTNLMAAAVLACALGGAALAGCSGAAEAGPVYNPGEPPLMPALHEGRFERLGANGCYGCHGSSDTAEVFLAQATPLPEDHYAGGDKASRQIDGPRAECLTCHPVAVD</sequence>
<dbReference type="InterPro" id="IPR036280">
    <property type="entry name" value="Multihaem_cyt_sf"/>
</dbReference>
<evidence type="ECO:0000256" key="1">
    <source>
        <dbReference type="SAM" id="SignalP"/>
    </source>
</evidence>
<dbReference type="PROSITE" id="PS51257">
    <property type="entry name" value="PROKAR_LIPOPROTEIN"/>
    <property type="match status" value="1"/>
</dbReference>
<gene>
    <name evidence="2" type="ORF">GKZ27_10105</name>
</gene>
<dbReference type="RefSeq" id="WP_160347153.1">
    <property type="nucleotide sequence ID" value="NZ_JAOAKZ010000037.1"/>
</dbReference>
<feature type="signal peptide" evidence="1">
    <location>
        <begin position="1"/>
        <end position="30"/>
    </location>
</feature>
<name>A0A6N8JRK9_9ACTN</name>
<evidence type="ECO:0000313" key="2">
    <source>
        <dbReference type="EMBL" id="MVX61797.1"/>
    </source>
</evidence>
<dbReference type="EMBL" id="WSRR01000032">
    <property type="protein sequence ID" value="MVX61797.1"/>
    <property type="molecule type" value="Genomic_DNA"/>
</dbReference>
<keyword evidence="3" id="KW-1185">Reference proteome</keyword>
<accession>A0A6N8JRK9</accession>
<evidence type="ECO:0000313" key="3">
    <source>
        <dbReference type="Proteomes" id="UP000463388"/>
    </source>
</evidence>
<proteinExistence type="predicted"/>
<dbReference type="GO" id="GO:0009061">
    <property type="term" value="P:anaerobic respiration"/>
    <property type="evidence" value="ECO:0007669"/>
    <property type="project" value="InterPro"/>
</dbReference>
<organism evidence="2 3">
    <name type="scientific">Adlercreutzia mucosicola</name>
    <dbReference type="NCBI Taxonomy" id="580026"/>
    <lineage>
        <taxon>Bacteria</taxon>
        <taxon>Bacillati</taxon>
        <taxon>Actinomycetota</taxon>
        <taxon>Coriobacteriia</taxon>
        <taxon>Eggerthellales</taxon>
        <taxon>Eggerthellaceae</taxon>
        <taxon>Adlercreutzia</taxon>
    </lineage>
</organism>
<reference evidence="2 3" key="1">
    <citation type="submission" date="2019-12" db="EMBL/GenBank/DDBJ databases">
        <title>Microbes associate with the intestines of laboratory mice.</title>
        <authorList>
            <person name="Navarre W."/>
            <person name="Wong E."/>
        </authorList>
    </citation>
    <scope>NUCLEOTIDE SEQUENCE [LARGE SCALE GENOMIC DNA]</scope>
    <source>
        <strain evidence="2 3">NM66_B29</strain>
    </source>
</reference>
<keyword evidence="1" id="KW-0732">Signal</keyword>
<protein>
    <submittedName>
        <fullName evidence="2">Uncharacterized protein</fullName>
    </submittedName>
</protein>
<dbReference type="Gene3D" id="1.10.1130.10">
    <property type="entry name" value="Flavocytochrome C3, Chain A"/>
    <property type="match status" value="1"/>
</dbReference>
<dbReference type="Pfam" id="PF03892">
    <property type="entry name" value="NapB"/>
    <property type="match status" value="1"/>
</dbReference>
<feature type="chain" id="PRO_5038831196" evidence="1">
    <location>
        <begin position="31"/>
        <end position="109"/>
    </location>
</feature>
<dbReference type="Proteomes" id="UP000463388">
    <property type="component" value="Unassembled WGS sequence"/>
</dbReference>
<comment type="caution">
    <text evidence="2">The sequence shown here is derived from an EMBL/GenBank/DDBJ whole genome shotgun (WGS) entry which is preliminary data.</text>
</comment>
<dbReference type="AlphaFoldDB" id="A0A6N8JRK9"/>
<dbReference type="SUPFAM" id="SSF48695">
    <property type="entry name" value="Multiheme cytochromes"/>
    <property type="match status" value="1"/>
</dbReference>
<dbReference type="InterPro" id="IPR005591">
    <property type="entry name" value="NapB"/>
</dbReference>
<dbReference type="OrthoDB" id="3197389at2"/>